<protein>
    <submittedName>
        <fullName evidence="2">Uncharacterized protein</fullName>
    </submittedName>
</protein>
<dbReference type="WBParaSite" id="nRc.2.0.1.t15157-RA">
    <property type="protein sequence ID" value="nRc.2.0.1.t15157-RA"/>
    <property type="gene ID" value="nRc.2.0.1.g15157"/>
</dbReference>
<evidence type="ECO:0000313" key="1">
    <source>
        <dbReference type="Proteomes" id="UP000887565"/>
    </source>
</evidence>
<evidence type="ECO:0000313" key="2">
    <source>
        <dbReference type="WBParaSite" id="nRc.2.0.1.t15157-RA"/>
    </source>
</evidence>
<dbReference type="Proteomes" id="UP000887565">
    <property type="component" value="Unplaced"/>
</dbReference>
<keyword evidence="1" id="KW-1185">Reference proteome</keyword>
<reference evidence="2" key="1">
    <citation type="submission" date="2022-11" db="UniProtKB">
        <authorList>
            <consortium name="WormBaseParasite"/>
        </authorList>
    </citation>
    <scope>IDENTIFICATION</scope>
</reference>
<name>A0A915ILV2_ROMCU</name>
<sequence>MDGGLAQGGGCKLEDKTGCRDKTQLLAREVDDQAPPRVDLAKNTNLRGPRGGCCREWRCLDDADVIIDGAQFFSKGVGDLGWQSRGATGFCWAIATSV</sequence>
<dbReference type="AlphaFoldDB" id="A0A915ILV2"/>
<proteinExistence type="predicted"/>
<accession>A0A915ILV2</accession>
<organism evidence="1 2">
    <name type="scientific">Romanomermis culicivorax</name>
    <name type="common">Nematode worm</name>
    <dbReference type="NCBI Taxonomy" id="13658"/>
    <lineage>
        <taxon>Eukaryota</taxon>
        <taxon>Metazoa</taxon>
        <taxon>Ecdysozoa</taxon>
        <taxon>Nematoda</taxon>
        <taxon>Enoplea</taxon>
        <taxon>Dorylaimia</taxon>
        <taxon>Mermithida</taxon>
        <taxon>Mermithoidea</taxon>
        <taxon>Mermithidae</taxon>
        <taxon>Romanomermis</taxon>
    </lineage>
</organism>